<keyword evidence="2" id="KW-1185">Reference proteome</keyword>
<name>A0A420YM57_9PEZI</name>
<dbReference type="Proteomes" id="UP000275385">
    <property type="component" value="Unassembled WGS sequence"/>
</dbReference>
<dbReference type="InterPro" id="IPR035959">
    <property type="entry name" value="RutC-like_sf"/>
</dbReference>
<gene>
    <name evidence="1" type="ORF">DL546_009292</name>
</gene>
<dbReference type="EMBL" id="QVQW01000003">
    <property type="protein sequence ID" value="RKU48942.1"/>
    <property type="molecule type" value="Genomic_DNA"/>
</dbReference>
<dbReference type="Gene3D" id="3.30.1330.40">
    <property type="entry name" value="RutC-like"/>
    <property type="match status" value="1"/>
</dbReference>
<organism evidence="1 2">
    <name type="scientific">Coniochaeta pulveracea</name>
    <dbReference type="NCBI Taxonomy" id="177199"/>
    <lineage>
        <taxon>Eukaryota</taxon>
        <taxon>Fungi</taxon>
        <taxon>Dikarya</taxon>
        <taxon>Ascomycota</taxon>
        <taxon>Pezizomycotina</taxon>
        <taxon>Sordariomycetes</taxon>
        <taxon>Sordariomycetidae</taxon>
        <taxon>Coniochaetales</taxon>
        <taxon>Coniochaetaceae</taxon>
        <taxon>Coniochaeta</taxon>
    </lineage>
</organism>
<dbReference type="Pfam" id="PF01042">
    <property type="entry name" value="Ribonuc_L-PSP"/>
    <property type="match status" value="1"/>
</dbReference>
<protein>
    <submittedName>
        <fullName evidence="1">Uncharacterized protein</fullName>
    </submittedName>
</protein>
<dbReference type="OrthoDB" id="538640at2759"/>
<dbReference type="CDD" id="cd06154">
    <property type="entry name" value="YjgF_YER057c_UK114_like_6"/>
    <property type="match status" value="1"/>
</dbReference>
<dbReference type="PANTHER" id="PTHR43857:SF1">
    <property type="entry name" value="YJGH FAMILY PROTEIN"/>
    <property type="match status" value="1"/>
</dbReference>
<evidence type="ECO:0000313" key="2">
    <source>
        <dbReference type="Proteomes" id="UP000275385"/>
    </source>
</evidence>
<dbReference type="STRING" id="177199.A0A420YM57"/>
<evidence type="ECO:0000313" key="1">
    <source>
        <dbReference type="EMBL" id="RKU48942.1"/>
    </source>
</evidence>
<sequence length="130" mass="14367">MASRKLISSGSPFESQIGYSRAVVDGDWVFVSGCTGYNYSTGTLSHDVVEQAEQTMQNIKEALLTAGAEVKDIVRVRYILPNRQDFPKIWPVLQKWLGDVRPAATMIQAGLMEEAMKIEIEVTARKSSTG</sequence>
<accession>A0A420YM57</accession>
<comment type="caution">
    <text evidence="1">The sequence shown here is derived from an EMBL/GenBank/DDBJ whole genome shotgun (WGS) entry which is preliminary data.</text>
</comment>
<dbReference type="InterPro" id="IPR006175">
    <property type="entry name" value="YjgF/YER057c/UK114"/>
</dbReference>
<dbReference type="SUPFAM" id="SSF55298">
    <property type="entry name" value="YjgF-like"/>
    <property type="match status" value="1"/>
</dbReference>
<reference evidence="1 2" key="1">
    <citation type="submission" date="2018-08" db="EMBL/GenBank/DDBJ databases">
        <title>Draft genome of the lignicolous fungus Coniochaeta pulveracea.</title>
        <authorList>
            <person name="Borstlap C.J."/>
            <person name="De Witt R.N."/>
            <person name="Botha A."/>
            <person name="Volschenk H."/>
        </authorList>
    </citation>
    <scope>NUCLEOTIDE SEQUENCE [LARGE SCALE GENOMIC DNA]</scope>
    <source>
        <strain evidence="1 2">CAB683</strain>
    </source>
</reference>
<dbReference type="PANTHER" id="PTHR43857">
    <property type="entry name" value="BLR7761 PROTEIN"/>
    <property type="match status" value="1"/>
</dbReference>
<proteinExistence type="predicted"/>
<dbReference type="AlphaFoldDB" id="A0A420YM57"/>